<dbReference type="CDD" id="cd10917">
    <property type="entry name" value="CE4_NodB_like_6s_7s"/>
    <property type="match status" value="1"/>
</dbReference>
<dbReference type="STRING" id="943816.AN217_17795"/>
<sequence length="318" mass="34108">MRSPAPNAAYLSPRGCNHRPSGVVCLYDKHGENGQLGAEVHSKRGGRPVTAATAAAVGTVAVGLLTAFVGTDAGASAAGRHPGWEQSVRAARADRDAAAPAEKRSGAGRAKPKAPPRKVSRTISHHTADGGRAVSLTLDDGPHPEWTPKTLDLLRQYHVKATFCLIGPNAERHPGLVKRIVAEGHRLCDHSVDHDTGMDHKSADYQKRQILDAKRMIDKASGGAPVYYYRAPGGAFTPTSRRVAAEHGMRPLGWIVDPGDWQLPGTDAIVRHAKEQVEDGAVILFHDGGGDRSETYQALRRLLPWLKSQGYGFSFPKA</sequence>
<evidence type="ECO:0000256" key="1">
    <source>
        <dbReference type="SAM" id="MobiDB-lite"/>
    </source>
</evidence>
<dbReference type="Gene3D" id="3.20.20.370">
    <property type="entry name" value="Glycoside hydrolase/deacetylase"/>
    <property type="match status" value="1"/>
</dbReference>
<feature type="compositionally biased region" description="Basic residues" evidence="1">
    <location>
        <begin position="110"/>
        <end position="124"/>
    </location>
</feature>
<feature type="domain" description="NodB homology" evidence="2">
    <location>
        <begin position="132"/>
        <end position="314"/>
    </location>
</feature>
<dbReference type="Pfam" id="PF01522">
    <property type="entry name" value="Polysacc_deac_1"/>
    <property type="match status" value="1"/>
</dbReference>
<name>A0A1H9TDL3_9ACTN</name>
<feature type="compositionally biased region" description="Basic and acidic residues" evidence="1">
    <location>
        <begin position="91"/>
        <end position="105"/>
    </location>
</feature>
<organism evidence="3 4">
    <name type="scientific">Streptomyces qinglanensis</name>
    <dbReference type="NCBI Taxonomy" id="943816"/>
    <lineage>
        <taxon>Bacteria</taxon>
        <taxon>Bacillati</taxon>
        <taxon>Actinomycetota</taxon>
        <taxon>Actinomycetes</taxon>
        <taxon>Kitasatosporales</taxon>
        <taxon>Streptomycetaceae</taxon>
        <taxon>Streptomyces</taxon>
    </lineage>
</organism>
<dbReference type="GO" id="GO:0005975">
    <property type="term" value="P:carbohydrate metabolic process"/>
    <property type="evidence" value="ECO:0007669"/>
    <property type="project" value="InterPro"/>
</dbReference>
<dbReference type="AlphaFoldDB" id="A0A1H9TDL3"/>
<dbReference type="InterPro" id="IPR050248">
    <property type="entry name" value="Polysacc_deacetylase_ArnD"/>
</dbReference>
<gene>
    <name evidence="3" type="ORF">SAMN05421870_10657</name>
</gene>
<dbReference type="PANTHER" id="PTHR10587:SF137">
    <property type="entry name" value="4-DEOXY-4-FORMAMIDO-L-ARABINOSE-PHOSPHOUNDECAPRENOL DEFORMYLASE ARND-RELATED"/>
    <property type="match status" value="1"/>
</dbReference>
<proteinExistence type="predicted"/>
<dbReference type="InterPro" id="IPR002509">
    <property type="entry name" value="NODB_dom"/>
</dbReference>
<dbReference type="EMBL" id="FOGO01000006">
    <property type="protein sequence ID" value="SER95420.1"/>
    <property type="molecule type" value="Genomic_DNA"/>
</dbReference>
<reference evidence="4" key="1">
    <citation type="submission" date="2016-10" db="EMBL/GenBank/DDBJ databases">
        <authorList>
            <person name="Varghese N."/>
            <person name="Submissions S."/>
        </authorList>
    </citation>
    <scope>NUCLEOTIDE SEQUENCE [LARGE SCALE GENOMIC DNA]</scope>
    <source>
        <strain evidence="4">CGMCC 4.6825</strain>
    </source>
</reference>
<keyword evidence="4" id="KW-1185">Reference proteome</keyword>
<dbReference type="Proteomes" id="UP000182841">
    <property type="component" value="Unassembled WGS sequence"/>
</dbReference>
<feature type="region of interest" description="Disordered" evidence="1">
    <location>
        <begin position="75"/>
        <end position="141"/>
    </location>
</feature>
<evidence type="ECO:0000259" key="2">
    <source>
        <dbReference type="PROSITE" id="PS51677"/>
    </source>
</evidence>
<protein>
    <submittedName>
        <fullName evidence="3">Peptidoglycan/xylan/chitin deacetylase, PgdA/CDA1 family</fullName>
    </submittedName>
</protein>
<dbReference type="PROSITE" id="PS51677">
    <property type="entry name" value="NODB"/>
    <property type="match status" value="1"/>
</dbReference>
<dbReference type="PANTHER" id="PTHR10587">
    <property type="entry name" value="GLYCOSYL TRANSFERASE-RELATED"/>
    <property type="match status" value="1"/>
</dbReference>
<dbReference type="SUPFAM" id="SSF88713">
    <property type="entry name" value="Glycoside hydrolase/deacetylase"/>
    <property type="match status" value="1"/>
</dbReference>
<dbReference type="GO" id="GO:0016810">
    <property type="term" value="F:hydrolase activity, acting on carbon-nitrogen (but not peptide) bonds"/>
    <property type="evidence" value="ECO:0007669"/>
    <property type="project" value="InterPro"/>
</dbReference>
<dbReference type="InterPro" id="IPR011330">
    <property type="entry name" value="Glyco_hydro/deAcase_b/a-brl"/>
</dbReference>
<evidence type="ECO:0000313" key="4">
    <source>
        <dbReference type="Proteomes" id="UP000182841"/>
    </source>
</evidence>
<evidence type="ECO:0000313" key="3">
    <source>
        <dbReference type="EMBL" id="SER95420.1"/>
    </source>
</evidence>
<accession>A0A1H9TDL3</accession>